<evidence type="ECO:0000313" key="15">
    <source>
        <dbReference type="Proteomes" id="UP000606463"/>
    </source>
</evidence>
<dbReference type="AlphaFoldDB" id="A0A9D0YPH9"/>
<dbReference type="EMBL" id="DQVE01000029">
    <property type="protein sequence ID" value="HIP98266.1"/>
    <property type="molecule type" value="Genomic_DNA"/>
</dbReference>
<evidence type="ECO:0000256" key="3">
    <source>
        <dbReference type="ARBA" id="ARBA00022694"/>
    </source>
</evidence>
<dbReference type="Gene3D" id="3.30.460.10">
    <property type="entry name" value="Beta Polymerase, domain 2"/>
    <property type="match status" value="1"/>
</dbReference>
<dbReference type="InterPro" id="IPR002646">
    <property type="entry name" value="PolA_pol_head_dom"/>
</dbReference>
<keyword evidence="9" id="KW-0460">Magnesium</keyword>
<reference evidence="14" key="1">
    <citation type="journal article" date="2020" name="ISME J.">
        <title>Gammaproteobacteria mediating utilization of methyl-, sulfur- and petroleum organic compounds in deep ocean hydrothermal plumes.</title>
        <authorList>
            <person name="Zhou Z."/>
            <person name="Liu Y."/>
            <person name="Pan J."/>
            <person name="Cron B.R."/>
            <person name="Toner B.M."/>
            <person name="Anantharaman K."/>
            <person name="Breier J.A."/>
            <person name="Dick G.J."/>
            <person name="Li M."/>
        </authorList>
    </citation>
    <scope>NUCLEOTIDE SEQUENCE</scope>
    <source>
        <strain evidence="14">SZUA-1501</strain>
    </source>
</reference>
<evidence type="ECO:0000256" key="6">
    <source>
        <dbReference type="ARBA" id="ARBA00022741"/>
    </source>
</evidence>
<dbReference type="Proteomes" id="UP000606463">
    <property type="component" value="Unassembled WGS sequence"/>
</dbReference>
<dbReference type="PANTHER" id="PTHR47545:SF1">
    <property type="entry name" value="MULTIFUNCTIONAL CCA PROTEIN"/>
    <property type="match status" value="1"/>
</dbReference>
<evidence type="ECO:0000256" key="1">
    <source>
        <dbReference type="ARBA" id="ARBA00001946"/>
    </source>
</evidence>
<feature type="domain" description="Poly A polymerase head" evidence="12">
    <location>
        <begin position="23"/>
        <end position="144"/>
    </location>
</feature>
<evidence type="ECO:0000256" key="10">
    <source>
        <dbReference type="ARBA" id="ARBA00022884"/>
    </source>
</evidence>
<keyword evidence="3" id="KW-0819">tRNA processing</keyword>
<evidence type="ECO:0000259" key="13">
    <source>
        <dbReference type="Pfam" id="PF12627"/>
    </source>
</evidence>
<proteinExistence type="inferred from homology"/>
<evidence type="ECO:0000256" key="9">
    <source>
        <dbReference type="ARBA" id="ARBA00022842"/>
    </source>
</evidence>
<name>A0A9D0YPH9_AQUAO</name>
<keyword evidence="10 11" id="KW-0694">RNA-binding</keyword>
<comment type="caution">
    <text evidence="14">The sequence shown here is derived from an EMBL/GenBank/DDBJ whole genome shotgun (WGS) entry which is preliminary data.</text>
</comment>
<dbReference type="GO" id="GO:0046872">
    <property type="term" value="F:metal ion binding"/>
    <property type="evidence" value="ECO:0007669"/>
    <property type="project" value="UniProtKB-KW"/>
</dbReference>
<dbReference type="SUPFAM" id="SSF81891">
    <property type="entry name" value="Poly A polymerase C-terminal region-like"/>
    <property type="match status" value="1"/>
</dbReference>
<evidence type="ECO:0000256" key="7">
    <source>
        <dbReference type="ARBA" id="ARBA00022800"/>
    </source>
</evidence>
<dbReference type="CDD" id="cd05398">
    <property type="entry name" value="NT_ClassII-CCAase"/>
    <property type="match status" value="1"/>
</dbReference>
<keyword evidence="8" id="KW-0067">ATP-binding</keyword>
<dbReference type="GO" id="GO:0000049">
    <property type="term" value="F:tRNA binding"/>
    <property type="evidence" value="ECO:0007669"/>
    <property type="project" value="UniProtKB-KW"/>
</dbReference>
<dbReference type="InterPro" id="IPR050124">
    <property type="entry name" value="tRNA_CCA-adding_enzyme"/>
</dbReference>
<gene>
    <name evidence="14" type="ORF">EYH37_02715</name>
</gene>
<dbReference type="Pfam" id="PF01743">
    <property type="entry name" value="PolyA_pol"/>
    <property type="match status" value="1"/>
</dbReference>
<accession>A0A9D0YPH9</accession>
<evidence type="ECO:0000313" key="14">
    <source>
        <dbReference type="EMBL" id="HIP98266.1"/>
    </source>
</evidence>
<dbReference type="Gene3D" id="1.10.3090.10">
    <property type="entry name" value="cca-adding enzyme, domain 2"/>
    <property type="match status" value="1"/>
</dbReference>
<dbReference type="GO" id="GO:0008033">
    <property type="term" value="P:tRNA processing"/>
    <property type="evidence" value="ECO:0007669"/>
    <property type="project" value="UniProtKB-KW"/>
</dbReference>
<comment type="similarity">
    <text evidence="11">Belongs to the tRNA nucleotidyltransferase/poly(A) polymerase family.</text>
</comment>
<evidence type="ECO:0000256" key="4">
    <source>
        <dbReference type="ARBA" id="ARBA00022695"/>
    </source>
</evidence>
<keyword evidence="4" id="KW-0548">Nucleotidyltransferase</keyword>
<evidence type="ECO:0000256" key="2">
    <source>
        <dbReference type="ARBA" id="ARBA00022679"/>
    </source>
</evidence>
<evidence type="ECO:0000259" key="12">
    <source>
        <dbReference type="Pfam" id="PF01743"/>
    </source>
</evidence>
<sequence length="425" mass="49601">MPNYATLRNLIVSIAKLLPKESYLVGGFVRDYLLKRQIEDVDISLKGDVEKYSQLLAKEFNADFFGFKKENLPIREKVYTLFVPVDEGKIRVDLSECKDLKEDLFHRDFTVNAMAWNIHHFAQGKRIIFDPFGGERDLRERVIRAVRLENFLEDPLRMLRAYRFAISLNFTLGQREREFIRKHAPAIKTVAGERIVTELLKVLSNPSSDRFFYETCKDGFLPILVGFPVYNLKPTLLGLRKLNKLVEEGFIEKLAQKLEWQKKTFLGEFGEEALLRLLIFLKNLPPKRVKKFVERYPFGSFATDYLLRSLEGYHLLMENPPKSVADLYDYLKRFEKFLFPIGVISKVSSHFERFSPILEFYRGKFKKFSTPLLSGKDILRIRKIKPSPLMGIILKKLVLAQLEGKVKTREEAEEFVKNLLRPSST</sequence>
<dbReference type="GO" id="GO:0000166">
    <property type="term" value="F:nucleotide binding"/>
    <property type="evidence" value="ECO:0007669"/>
    <property type="project" value="UniProtKB-KW"/>
</dbReference>
<evidence type="ECO:0000256" key="11">
    <source>
        <dbReference type="RuleBase" id="RU003953"/>
    </source>
</evidence>
<evidence type="ECO:0000256" key="8">
    <source>
        <dbReference type="ARBA" id="ARBA00022840"/>
    </source>
</evidence>
<protein>
    <submittedName>
        <fullName evidence="14">CCA tRNA nucleotidyltransferase</fullName>
    </submittedName>
</protein>
<keyword evidence="5" id="KW-0479">Metal-binding</keyword>
<comment type="cofactor">
    <cofactor evidence="1">
        <name>Mg(2+)</name>
        <dbReference type="ChEBI" id="CHEBI:18420"/>
    </cofactor>
</comment>
<keyword evidence="7" id="KW-0692">RNA repair</keyword>
<keyword evidence="6" id="KW-0547">Nucleotide-binding</keyword>
<feature type="domain" description="tRNA nucleotidyltransferase/poly(A) polymerase RNA and SrmB- binding" evidence="13">
    <location>
        <begin position="169"/>
        <end position="224"/>
    </location>
</feature>
<dbReference type="InterPro" id="IPR032828">
    <property type="entry name" value="PolyA_RNA-bd"/>
</dbReference>
<dbReference type="InterPro" id="IPR043519">
    <property type="entry name" value="NT_sf"/>
</dbReference>
<dbReference type="GO" id="GO:0016779">
    <property type="term" value="F:nucleotidyltransferase activity"/>
    <property type="evidence" value="ECO:0007669"/>
    <property type="project" value="UniProtKB-KW"/>
</dbReference>
<organism evidence="14 15">
    <name type="scientific">Aquifex aeolicus</name>
    <dbReference type="NCBI Taxonomy" id="63363"/>
    <lineage>
        <taxon>Bacteria</taxon>
        <taxon>Pseudomonadati</taxon>
        <taxon>Aquificota</taxon>
        <taxon>Aquificia</taxon>
        <taxon>Aquificales</taxon>
        <taxon>Aquificaceae</taxon>
        <taxon>Aquifex</taxon>
    </lineage>
</organism>
<dbReference type="SUPFAM" id="SSF81301">
    <property type="entry name" value="Nucleotidyltransferase"/>
    <property type="match status" value="1"/>
</dbReference>
<dbReference type="Pfam" id="PF12627">
    <property type="entry name" value="PolyA_pol_RNAbd"/>
    <property type="match status" value="1"/>
</dbReference>
<dbReference type="PANTHER" id="PTHR47545">
    <property type="entry name" value="MULTIFUNCTIONAL CCA PROTEIN"/>
    <property type="match status" value="1"/>
</dbReference>
<evidence type="ECO:0000256" key="5">
    <source>
        <dbReference type="ARBA" id="ARBA00022723"/>
    </source>
</evidence>
<keyword evidence="2 11" id="KW-0808">Transferase</keyword>